<evidence type="ECO:0000313" key="2">
    <source>
        <dbReference type="EMBL" id="CAG9329611.1"/>
    </source>
</evidence>
<proteinExistence type="predicted"/>
<feature type="transmembrane region" description="Helical" evidence="1">
    <location>
        <begin position="12"/>
        <end position="35"/>
    </location>
</feature>
<reference evidence="2" key="1">
    <citation type="submission" date="2021-09" db="EMBL/GenBank/DDBJ databases">
        <authorList>
            <consortium name="AG Swart"/>
            <person name="Singh M."/>
            <person name="Singh A."/>
            <person name="Seah K."/>
            <person name="Emmerich C."/>
        </authorList>
    </citation>
    <scope>NUCLEOTIDE SEQUENCE</scope>
    <source>
        <strain evidence="2">ATCC30299</strain>
    </source>
</reference>
<sequence length="74" mass="8126">MIISAFSPILDATSFFCLIFCLYLSLDLLSFSLIFDNLSSIVLKNSVSSFSLYALLSSFFLNLTELVLALSPSS</sequence>
<keyword evidence="1" id="KW-0812">Transmembrane</keyword>
<gene>
    <name evidence="2" type="ORF">BSTOLATCC_MIC49242</name>
</gene>
<keyword evidence="3" id="KW-1185">Reference proteome</keyword>
<dbReference type="EMBL" id="CAJZBQ010000048">
    <property type="protein sequence ID" value="CAG9329611.1"/>
    <property type="molecule type" value="Genomic_DNA"/>
</dbReference>
<keyword evidence="1" id="KW-0472">Membrane</keyword>
<keyword evidence="1" id="KW-1133">Transmembrane helix</keyword>
<accession>A0AAU9JP61</accession>
<organism evidence="2 3">
    <name type="scientific">Blepharisma stoltei</name>
    <dbReference type="NCBI Taxonomy" id="1481888"/>
    <lineage>
        <taxon>Eukaryota</taxon>
        <taxon>Sar</taxon>
        <taxon>Alveolata</taxon>
        <taxon>Ciliophora</taxon>
        <taxon>Postciliodesmatophora</taxon>
        <taxon>Heterotrichea</taxon>
        <taxon>Heterotrichida</taxon>
        <taxon>Blepharismidae</taxon>
        <taxon>Blepharisma</taxon>
    </lineage>
</organism>
<comment type="caution">
    <text evidence="2">The sequence shown here is derived from an EMBL/GenBank/DDBJ whole genome shotgun (WGS) entry which is preliminary data.</text>
</comment>
<protein>
    <submittedName>
        <fullName evidence="2">Uncharacterized protein</fullName>
    </submittedName>
</protein>
<name>A0AAU9JP61_9CILI</name>
<dbReference type="AlphaFoldDB" id="A0AAU9JP61"/>
<evidence type="ECO:0000256" key="1">
    <source>
        <dbReference type="SAM" id="Phobius"/>
    </source>
</evidence>
<evidence type="ECO:0000313" key="3">
    <source>
        <dbReference type="Proteomes" id="UP001162131"/>
    </source>
</evidence>
<dbReference type="Proteomes" id="UP001162131">
    <property type="component" value="Unassembled WGS sequence"/>
</dbReference>
<feature type="transmembrane region" description="Helical" evidence="1">
    <location>
        <begin position="50"/>
        <end position="70"/>
    </location>
</feature>